<sequence length="258" mass="29885">MAPPKHSRPRITRWIRFRMRLHRLICTFETPLCLRGTLIRLSHRNKYPFLALLRLVLPLPTWHLPIPDPVPLRTILNNTPLLVSRMTAADLTNMRSIPLWRARDTPVRSLYRIYEAMAARECNAIGPEVEYFWYQARTSWAVRSIPDPCDPDPVRYAILACIAEELAKAFNWRLSLGMRRDKRKHIYRKTVDDILPPYTAETAPTWAKNVPAFDVKLIADFPDDMLDPLGRLVLEAGGTSLIFAERNIVTNTGHFYTI</sequence>
<evidence type="ECO:0000313" key="1">
    <source>
        <dbReference type="EMBL" id="TQB69954.1"/>
    </source>
</evidence>
<evidence type="ECO:0000313" key="2">
    <source>
        <dbReference type="Proteomes" id="UP000319663"/>
    </source>
</evidence>
<protein>
    <submittedName>
        <fullName evidence="1">Uncharacterized protein</fullName>
    </submittedName>
</protein>
<organism evidence="1 2">
    <name type="scientific">Monascus purpureus</name>
    <name type="common">Red mold</name>
    <name type="synonym">Monascus anka</name>
    <dbReference type="NCBI Taxonomy" id="5098"/>
    <lineage>
        <taxon>Eukaryota</taxon>
        <taxon>Fungi</taxon>
        <taxon>Dikarya</taxon>
        <taxon>Ascomycota</taxon>
        <taxon>Pezizomycotina</taxon>
        <taxon>Eurotiomycetes</taxon>
        <taxon>Eurotiomycetidae</taxon>
        <taxon>Eurotiales</taxon>
        <taxon>Aspergillaceae</taxon>
        <taxon>Monascus</taxon>
    </lineage>
</organism>
<reference evidence="1 2" key="1">
    <citation type="submission" date="2019-06" db="EMBL/GenBank/DDBJ databases">
        <title>Wine fermentation using esterase from Monascus purpureus.</title>
        <authorList>
            <person name="Geng C."/>
            <person name="Zhang Y."/>
        </authorList>
    </citation>
    <scope>NUCLEOTIDE SEQUENCE [LARGE SCALE GENOMIC DNA]</scope>
    <source>
        <strain evidence="1">HQ1</strain>
    </source>
</reference>
<gene>
    <name evidence="1" type="ORF">MPDQ_001100</name>
</gene>
<dbReference type="EMBL" id="VIFY01000128">
    <property type="protein sequence ID" value="TQB69954.1"/>
    <property type="molecule type" value="Genomic_DNA"/>
</dbReference>
<proteinExistence type="predicted"/>
<dbReference type="AlphaFoldDB" id="A0A507QSF9"/>
<keyword evidence="2" id="KW-1185">Reference proteome</keyword>
<dbReference type="Proteomes" id="UP000319663">
    <property type="component" value="Unassembled WGS sequence"/>
</dbReference>
<name>A0A507QSF9_MONPU</name>
<comment type="caution">
    <text evidence="1">The sequence shown here is derived from an EMBL/GenBank/DDBJ whole genome shotgun (WGS) entry which is preliminary data.</text>
</comment>
<accession>A0A507QSF9</accession>